<organism evidence="2 3">
    <name type="scientific">Fusarium flagelliforme</name>
    <dbReference type="NCBI Taxonomy" id="2675880"/>
    <lineage>
        <taxon>Eukaryota</taxon>
        <taxon>Fungi</taxon>
        <taxon>Dikarya</taxon>
        <taxon>Ascomycota</taxon>
        <taxon>Pezizomycotina</taxon>
        <taxon>Sordariomycetes</taxon>
        <taxon>Hypocreomycetidae</taxon>
        <taxon>Hypocreales</taxon>
        <taxon>Nectriaceae</taxon>
        <taxon>Fusarium</taxon>
        <taxon>Fusarium incarnatum-equiseti species complex</taxon>
    </lineage>
</organism>
<gene>
    <name evidence="2" type="ORF">FIE12Z_553</name>
</gene>
<protein>
    <recommendedName>
        <fullName evidence="1">Heterokaryon incompatibility domain-containing protein</fullName>
    </recommendedName>
</protein>
<dbReference type="Proteomes" id="UP000265631">
    <property type="component" value="Unassembled WGS sequence"/>
</dbReference>
<dbReference type="GO" id="GO:0003824">
    <property type="term" value="F:catalytic activity"/>
    <property type="evidence" value="ECO:0007669"/>
    <property type="project" value="InterPro"/>
</dbReference>
<evidence type="ECO:0000313" key="2">
    <source>
        <dbReference type="EMBL" id="RFN55300.1"/>
    </source>
</evidence>
<keyword evidence="3" id="KW-1185">Reference proteome</keyword>
<dbReference type="Pfam" id="PF06985">
    <property type="entry name" value="HET"/>
    <property type="match status" value="1"/>
</dbReference>
<accession>A0A395N5Z9</accession>
<dbReference type="InterPro" id="IPR010730">
    <property type="entry name" value="HET"/>
</dbReference>
<sequence>MEPPDSQQCHIFVVAPVKEDYKTAELLLHEKYYELPLKPSGATCIVGRIGSHCIALAGNGEDMLDIASFTNNTVNDILKELPSIKAGFLIGVGGIAPAAGIAKIGDVVAGTSRGLEPGLVQFDASKTTQLNRLSVTHQIARPPAVVLSAVEELRSWRGRLEFQKELFNKAMTIYDAEGEKENLSWSNSVKAIHGKVASSETDLTREEVFNKAGHESKVFCFERAAANLKPSLPILTICGIRHITNSSDGALKKQRSGTAAVIYTFLIVSRIETHLLKKQHIFNDLFCYDSFSLERPGFRLVRLERGTQPLLRCSLFQAYLDDRESIIPYEALSYVWGSYTACYEIITDGKIMSITASLHDALIHLRQPNEDRILWIDALCIDQSNIKERSHQVNHMGEIYRKSHNVIVWLGYVSGDAVVMKTIVDEYTKQLPSGAFENWSRGDQRWRDQWQEAEKSLGISDYTKVLNGLNMFTTNPWFTRVWVLQEVANARTAVMECNLGKIPARLFVMLPQIIGSPVSEQCQAVLEILPSPSKATSWWVQDRNLGTLLYKFKGSEASDPRDRVYALLGMASDIDASGIEADYAKEEQVIVQDLCDYIYGERFPVGISSTTTIHDLQSQLPKISAGLLADKLEQKNTTECLQLFLSRQGMVKSVSDYVFHKLLDHGSLPTNTYLNKCEVPFFTNLASAERFLLRYPDVFVTFVQEQGIPPFMLQKIASLMIKNQYDGLQSFLEVLTSAIDPEPKLIIHLMEYSPGKLKPLLISASKAFREPIHMNETVFTHAIEKGKTTLNLLLQNCRHPIMITTNVLVKAIKADIETLRVILKAPRNVIHIEDATFSEAALKGPATLHLLLDHCGGEVLISKLLLLIAIGCGPSILNKALDMSSDVSPKIDASVFTAAATRAPQAVRILLDHCKHSTRTMAKSIYCAVRYEPYALWTLLEMSPYKIELDKKLFVRAVLEGPEKLQLLFHYCIKPINVTKKMLGIAIKAGIPILEVIFDNWAFDIETTELITKQAAMAGIQTLEYLITNSRSKIQITNNILQKSRAVDSSYHKLAELRDSETDVTEHEAITAIESGLFIHGSAVLEYEADLVVTPTEVEDWEDISVPTFTA</sequence>
<evidence type="ECO:0000259" key="1">
    <source>
        <dbReference type="Pfam" id="PF06985"/>
    </source>
</evidence>
<feature type="domain" description="Heterokaryon incompatibility" evidence="1">
    <location>
        <begin position="329"/>
        <end position="486"/>
    </location>
</feature>
<name>A0A395N5Z9_9HYPO</name>
<reference evidence="2 3" key="1">
    <citation type="journal article" date="2018" name="PLoS Pathog.">
        <title>Evolution of structural diversity of trichothecenes, a family of toxins produced by plant pathogenic and entomopathogenic fungi.</title>
        <authorList>
            <person name="Proctor R.H."/>
            <person name="McCormick S.P."/>
            <person name="Kim H.S."/>
            <person name="Cardoza R.E."/>
            <person name="Stanley A.M."/>
            <person name="Lindo L."/>
            <person name="Kelly A."/>
            <person name="Brown D.W."/>
            <person name="Lee T."/>
            <person name="Vaughan M.M."/>
            <person name="Alexander N.J."/>
            <person name="Busman M."/>
            <person name="Gutierrez S."/>
        </authorList>
    </citation>
    <scope>NUCLEOTIDE SEQUENCE [LARGE SCALE GENOMIC DNA]</scope>
    <source>
        <strain evidence="2 3">NRRL 13405</strain>
    </source>
</reference>
<dbReference type="InterPro" id="IPR035994">
    <property type="entry name" value="Nucleoside_phosphorylase_sf"/>
</dbReference>
<dbReference type="PANTHER" id="PTHR24148:SF78">
    <property type="entry name" value="HETEROKARYON INCOMPATIBILITY DOMAIN-CONTAINING PROTEIN"/>
    <property type="match status" value="1"/>
</dbReference>
<dbReference type="PANTHER" id="PTHR24148">
    <property type="entry name" value="ANKYRIN REPEAT DOMAIN-CONTAINING PROTEIN 39 HOMOLOG-RELATED"/>
    <property type="match status" value="1"/>
</dbReference>
<proteinExistence type="predicted"/>
<dbReference type="AlphaFoldDB" id="A0A395N5Z9"/>
<comment type="caution">
    <text evidence="2">The sequence shown here is derived from an EMBL/GenBank/DDBJ whole genome shotgun (WGS) entry which is preliminary data.</text>
</comment>
<dbReference type="InterPro" id="IPR052895">
    <property type="entry name" value="HetReg/Transcr_Mod"/>
</dbReference>
<dbReference type="Gene3D" id="3.40.50.1580">
    <property type="entry name" value="Nucleoside phosphorylase domain"/>
    <property type="match status" value="1"/>
</dbReference>
<dbReference type="EMBL" id="PXXK01000009">
    <property type="protein sequence ID" value="RFN55300.1"/>
    <property type="molecule type" value="Genomic_DNA"/>
</dbReference>
<dbReference type="GO" id="GO:0009116">
    <property type="term" value="P:nucleoside metabolic process"/>
    <property type="evidence" value="ECO:0007669"/>
    <property type="project" value="InterPro"/>
</dbReference>
<dbReference type="STRING" id="2594813.A0A395N5Z9"/>
<evidence type="ECO:0000313" key="3">
    <source>
        <dbReference type="Proteomes" id="UP000265631"/>
    </source>
</evidence>